<dbReference type="Gene3D" id="3.40.50.150">
    <property type="entry name" value="Vaccinia Virus protein VP39"/>
    <property type="match status" value="1"/>
</dbReference>
<evidence type="ECO:0000256" key="2">
    <source>
        <dbReference type="ARBA" id="ARBA00022679"/>
    </source>
</evidence>
<keyword evidence="2" id="KW-0808">Transferase</keyword>
<evidence type="ECO:0000313" key="4">
    <source>
        <dbReference type="Proteomes" id="UP000232323"/>
    </source>
</evidence>
<accession>A0A250X8Q4</accession>
<proteinExistence type="predicted"/>
<dbReference type="STRING" id="1157962.A0A250X8Q4"/>
<evidence type="ECO:0000256" key="1">
    <source>
        <dbReference type="ARBA" id="ARBA00022603"/>
    </source>
</evidence>
<dbReference type="AlphaFoldDB" id="A0A250X8Q4"/>
<reference evidence="3 4" key="1">
    <citation type="submission" date="2017-08" db="EMBL/GenBank/DDBJ databases">
        <title>Acidophilic green algal genome provides insights into adaptation to an acidic environment.</title>
        <authorList>
            <person name="Hirooka S."/>
            <person name="Hirose Y."/>
            <person name="Kanesaki Y."/>
            <person name="Higuchi S."/>
            <person name="Fujiwara T."/>
            <person name="Onuma R."/>
            <person name="Era A."/>
            <person name="Ohbayashi R."/>
            <person name="Uzuka A."/>
            <person name="Nozaki H."/>
            <person name="Yoshikawa H."/>
            <person name="Miyagishima S.Y."/>
        </authorList>
    </citation>
    <scope>NUCLEOTIDE SEQUENCE [LARGE SCALE GENOMIC DNA]</scope>
    <source>
        <strain evidence="3 4">NIES-2499</strain>
    </source>
</reference>
<name>A0A250X8Q4_9CHLO</name>
<dbReference type="OrthoDB" id="203237at2759"/>
<dbReference type="EMBL" id="BEGY01000042">
    <property type="protein sequence ID" value="GAX79455.1"/>
    <property type="molecule type" value="Genomic_DNA"/>
</dbReference>
<organism evidence="3 4">
    <name type="scientific">Chlamydomonas eustigma</name>
    <dbReference type="NCBI Taxonomy" id="1157962"/>
    <lineage>
        <taxon>Eukaryota</taxon>
        <taxon>Viridiplantae</taxon>
        <taxon>Chlorophyta</taxon>
        <taxon>core chlorophytes</taxon>
        <taxon>Chlorophyceae</taxon>
        <taxon>CS clade</taxon>
        <taxon>Chlamydomonadales</taxon>
        <taxon>Chlamydomonadaceae</taxon>
        <taxon>Chlamydomonas</taxon>
    </lineage>
</organism>
<evidence type="ECO:0000313" key="3">
    <source>
        <dbReference type="EMBL" id="GAX79455.1"/>
    </source>
</evidence>
<dbReference type="SUPFAM" id="SSF53335">
    <property type="entry name" value="S-adenosyl-L-methionine-dependent methyltransferases"/>
    <property type="match status" value="1"/>
</dbReference>
<dbReference type="InterPro" id="IPR029063">
    <property type="entry name" value="SAM-dependent_MTases_sf"/>
</dbReference>
<keyword evidence="1" id="KW-0489">Methyltransferase</keyword>
<dbReference type="PANTHER" id="PTHR43619:SF2">
    <property type="entry name" value="S-ADENOSYL-L-METHIONINE-DEPENDENT METHYLTRANSFERASES SUPERFAMILY PROTEIN"/>
    <property type="match status" value="1"/>
</dbReference>
<dbReference type="PANTHER" id="PTHR43619">
    <property type="entry name" value="S-ADENOSYL-L-METHIONINE-DEPENDENT METHYLTRANSFERASE YKTD-RELATED"/>
    <property type="match status" value="1"/>
</dbReference>
<protein>
    <submittedName>
        <fullName evidence="3">Uncharacterized protein</fullName>
    </submittedName>
</protein>
<dbReference type="InterPro" id="IPR007213">
    <property type="entry name" value="Ppm1/Ppm2/Tcmp"/>
</dbReference>
<dbReference type="Proteomes" id="UP000232323">
    <property type="component" value="Unassembled WGS sequence"/>
</dbReference>
<dbReference type="GO" id="GO:0008168">
    <property type="term" value="F:methyltransferase activity"/>
    <property type="evidence" value="ECO:0007669"/>
    <property type="project" value="UniProtKB-KW"/>
</dbReference>
<keyword evidence="4" id="KW-1185">Reference proteome</keyword>
<sequence>MRELETLRAAQGDGKHLRVPARTRILEDWLLQSLQSQPSDVTEIQVVSLGSGLDTRPWRLDFPENLKVHWICMDFPDVMDSKKALLRKAGAQCIPRDSPHFMNDCKNSKWPLKLSSWNGLGLDLSSISNRESVEEAARVLEESLIHHTSFDKSLPTVWILEAVLYYMPLPSAEVLLGALACLSRAAITGTLIATCIDTELLEASRKMDAGHIFAQLWYFDCNELLSSKQYISNWNTRREPKTTKDLAKELYNSDTYVALYGGAECAFIADLKQNSK</sequence>
<dbReference type="GO" id="GO:0032259">
    <property type="term" value="P:methylation"/>
    <property type="evidence" value="ECO:0007669"/>
    <property type="project" value="UniProtKB-KW"/>
</dbReference>
<comment type="caution">
    <text evidence="3">The sequence shown here is derived from an EMBL/GenBank/DDBJ whole genome shotgun (WGS) entry which is preliminary data.</text>
</comment>
<dbReference type="Pfam" id="PF04072">
    <property type="entry name" value="LCM"/>
    <property type="match status" value="1"/>
</dbReference>
<gene>
    <name evidence="3" type="ORF">CEUSTIGMA_g6896.t1</name>
</gene>